<name>A0ABD3N058_9STRA</name>
<evidence type="ECO:0000313" key="3">
    <source>
        <dbReference type="Proteomes" id="UP001530315"/>
    </source>
</evidence>
<evidence type="ECO:0000256" key="1">
    <source>
        <dbReference type="SAM" id="Coils"/>
    </source>
</evidence>
<keyword evidence="3" id="KW-1185">Reference proteome</keyword>
<dbReference type="EMBL" id="JALLAZ020001657">
    <property type="protein sequence ID" value="KAL3769347.1"/>
    <property type="molecule type" value="Genomic_DNA"/>
</dbReference>
<gene>
    <name evidence="2" type="ORF">ACHAW5_008775</name>
</gene>
<sequence length="138" mass="15759">MAKSRSRLWEERAIERDCVPLCDGIAWGPNGHVIGESPLNMAAMDALRDINKSKRLLVSDVSFYEEKLDSARSGREVSEIEQELGEILRDVNDASLKLRFARAERDEASDRVSDLEQRNWALLSEFEAVRDFEGEEMN</sequence>
<dbReference type="AlphaFoldDB" id="A0ABD3N058"/>
<comment type="caution">
    <text evidence="2">The sequence shown here is derived from an EMBL/GenBank/DDBJ whole genome shotgun (WGS) entry which is preliminary data.</text>
</comment>
<organism evidence="2 3">
    <name type="scientific">Stephanodiscus triporus</name>
    <dbReference type="NCBI Taxonomy" id="2934178"/>
    <lineage>
        <taxon>Eukaryota</taxon>
        <taxon>Sar</taxon>
        <taxon>Stramenopiles</taxon>
        <taxon>Ochrophyta</taxon>
        <taxon>Bacillariophyta</taxon>
        <taxon>Coscinodiscophyceae</taxon>
        <taxon>Thalassiosirophycidae</taxon>
        <taxon>Stephanodiscales</taxon>
        <taxon>Stephanodiscaceae</taxon>
        <taxon>Stephanodiscus</taxon>
    </lineage>
</organism>
<keyword evidence="1" id="KW-0175">Coiled coil</keyword>
<feature type="coiled-coil region" evidence="1">
    <location>
        <begin position="91"/>
        <end position="118"/>
    </location>
</feature>
<reference evidence="2 3" key="1">
    <citation type="submission" date="2024-10" db="EMBL/GenBank/DDBJ databases">
        <title>Updated reference genomes for cyclostephanoid diatoms.</title>
        <authorList>
            <person name="Roberts W.R."/>
            <person name="Alverson A.J."/>
        </authorList>
    </citation>
    <scope>NUCLEOTIDE SEQUENCE [LARGE SCALE GENOMIC DNA]</scope>
    <source>
        <strain evidence="2 3">AJA276-08</strain>
    </source>
</reference>
<accession>A0ABD3N058</accession>
<evidence type="ECO:0000313" key="2">
    <source>
        <dbReference type="EMBL" id="KAL3769347.1"/>
    </source>
</evidence>
<protein>
    <submittedName>
        <fullName evidence="2">Uncharacterized protein</fullName>
    </submittedName>
</protein>
<dbReference type="Proteomes" id="UP001530315">
    <property type="component" value="Unassembled WGS sequence"/>
</dbReference>
<proteinExistence type="predicted"/>